<evidence type="ECO:0000313" key="3">
    <source>
        <dbReference type="Proteomes" id="UP000305948"/>
    </source>
</evidence>
<dbReference type="EMBL" id="ML213506">
    <property type="protein sequence ID" value="TFK54378.1"/>
    <property type="molecule type" value="Genomic_DNA"/>
</dbReference>
<dbReference type="AlphaFoldDB" id="A0A5C3NEB5"/>
<reference evidence="2 3" key="1">
    <citation type="journal article" date="2019" name="Nat. Ecol. Evol.">
        <title>Megaphylogeny resolves global patterns of mushroom evolution.</title>
        <authorList>
            <person name="Varga T."/>
            <person name="Krizsan K."/>
            <person name="Foldi C."/>
            <person name="Dima B."/>
            <person name="Sanchez-Garcia M."/>
            <person name="Sanchez-Ramirez S."/>
            <person name="Szollosi G.J."/>
            <person name="Szarkandi J.G."/>
            <person name="Papp V."/>
            <person name="Albert L."/>
            <person name="Andreopoulos W."/>
            <person name="Angelini C."/>
            <person name="Antonin V."/>
            <person name="Barry K.W."/>
            <person name="Bougher N.L."/>
            <person name="Buchanan P."/>
            <person name="Buyck B."/>
            <person name="Bense V."/>
            <person name="Catcheside P."/>
            <person name="Chovatia M."/>
            <person name="Cooper J."/>
            <person name="Damon W."/>
            <person name="Desjardin D."/>
            <person name="Finy P."/>
            <person name="Geml J."/>
            <person name="Haridas S."/>
            <person name="Hughes K."/>
            <person name="Justo A."/>
            <person name="Karasinski D."/>
            <person name="Kautmanova I."/>
            <person name="Kiss B."/>
            <person name="Kocsube S."/>
            <person name="Kotiranta H."/>
            <person name="LaButti K.M."/>
            <person name="Lechner B.E."/>
            <person name="Liimatainen K."/>
            <person name="Lipzen A."/>
            <person name="Lukacs Z."/>
            <person name="Mihaltcheva S."/>
            <person name="Morgado L.N."/>
            <person name="Niskanen T."/>
            <person name="Noordeloos M.E."/>
            <person name="Ohm R.A."/>
            <person name="Ortiz-Santana B."/>
            <person name="Ovrebo C."/>
            <person name="Racz N."/>
            <person name="Riley R."/>
            <person name="Savchenko A."/>
            <person name="Shiryaev A."/>
            <person name="Soop K."/>
            <person name="Spirin V."/>
            <person name="Szebenyi C."/>
            <person name="Tomsovsky M."/>
            <person name="Tulloss R.E."/>
            <person name="Uehling J."/>
            <person name="Grigoriev I.V."/>
            <person name="Vagvolgyi C."/>
            <person name="Papp T."/>
            <person name="Martin F.M."/>
            <person name="Miettinen O."/>
            <person name="Hibbett D.S."/>
            <person name="Nagy L.G."/>
        </authorList>
    </citation>
    <scope>NUCLEOTIDE SEQUENCE [LARGE SCALE GENOMIC DNA]</scope>
    <source>
        <strain evidence="2 3">OMC1185</strain>
    </source>
</reference>
<dbReference type="Proteomes" id="UP000305948">
    <property type="component" value="Unassembled WGS sequence"/>
</dbReference>
<feature type="compositionally biased region" description="Acidic residues" evidence="1">
    <location>
        <begin position="241"/>
        <end position="257"/>
    </location>
</feature>
<feature type="compositionally biased region" description="Polar residues" evidence="1">
    <location>
        <begin position="83"/>
        <end position="95"/>
    </location>
</feature>
<proteinExistence type="predicted"/>
<name>A0A5C3NEB5_9AGAM</name>
<protein>
    <submittedName>
        <fullName evidence="2">Uncharacterized protein</fullName>
    </submittedName>
</protein>
<feature type="region of interest" description="Disordered" evidence="1">
    <location>
        <begin position="222"/>
        <end position="257"/>
    </location>
</feature>
<keyword evidence="3" id="KW-1185">Reference proteome</keyword>
<feature type="compositionally biased region" description="Low complexity" evidence="1">
    <location>
        <begin position="65"/>
        <end position="82"/>
    </location>
</feature>
<feature type="region of interest" description="Disordered" evidence="1">
    <location>
        <begin position="21"/>
        <end position="40"/>
    </location>
</feature>
<sequence>MAALNAYPIRHPWLDMSKLKRKDMEDDPVYTSPPNKRRRWDTLEHGFEGLTIDALHPQGGAQLPSSRTQTQSYATSSAVSSSDNPYIQYPSTAPQPTLPSAHHFSEPSSLSYAVQPTSVEEPASPELADIKMKGASWYEPEKDRVVITDLDEFAEESDEEGDSLNNQGIEVASGYLAHINEFRDPFLPSNLGMPAQQPERNMALVLFRPLPSLDFPQITEVQYEDDTQNPAPSASSGMDDAIADDIVMDYEPMDVEP</sequence>
<organism evidence="2 3">
    <name type="scientific">Heliocybe sulcata</name>
    <dbReference type="NCBI Taxonomy" id="5364"/>
    <lineage>
        <taxon>Eukaryota</taxon>
        <taxon>Fungi</taxon>
        <taxon>Dikarya</taxon>
        <taxon>Basidiomycota</taxon>
        <taxon>Agaricomycotina</taxon>
        <taxon>Agaricomycetes</taxon>
        <taxon>Gloeophyllales</taxon>
        <taxon>Gloeophyllaceae</taxon>
        <taxon>Heliocybe</taxon>
    </lineage>
</organism>
<gene>
    <name evidence="2" type="ORF">OE88DRAFT_1655030</name>
</gene>
<evidence type="ECO:0000313" key="2">
    <source>
        <dbReference type="EMBL" id="TFK54378.1"/>
    </source>
</evidence>
<dbReference type="OrthoDB" id="3364141at2759"/>
<feature type="region of interest" description="Disordered" evidence="1">
    <location>
        <begin position="55"/>
        <end position="108"/>
    </location>
</feature>
<evidence type="ECO:0000256" key="1">
    <source>
        <dbReference type="SAM" id="MobiDB-lite"/>
    </source>
</evidence>
<dbReference type="STRING" id="5364.A0A5C3NEB5"/>
<accession>A0A5C3NEB5</accession>